<reference evidence="2" key="1">
    <citation type="submission" date="2025-08" db="UniProtKB">
        <authorList>
            <consortium name="RefSeq"/>
        </authorList>
    </citation>
    <scope>IDENTIFICATION</scope>
    <source>
        <tissue evidence="2">Seedling</tissue>
    </source>
</reference>
<sequence length="180" mass="20816">MPPSASHAEKPEKFNGANFKRWQQNMLLYLTTLGLAKYLTEDAPPSNEESNRETLMAVDAWNNSDYLCRNYVLNSLSNALYGVYCGTKSTKELWETLDVKYKTENAGSGKFITSRFLDYMMVDTKPLMNQVHELQVLIQEMLTEGMIMNEALQVACLIEKVPPSWSDFKNYLKHKKKRWI</sequence>
<accession>A0ABM3ZXJ0</accession>
<name>A0ABM3ZXJ0_ZIZJJ</name>
<evidence type="ECO:0000313" key="1">
    <source>
        <dbReference type="Proteomes" id="UP001652623"/>
    </source>
</evidence>
<gene>
    <name evidence="2" type="primary">LOC132800180</name>
</gene>
<dbReference type="GeneID" id="132800180"/>
<dbReference type="PANTHER" id="PTHR47592">
    <property type="entry name" value="PBF68 PROTEIN"/>
    <property type="match status" value="1"/>
</dbReference>
<organism evidence="1 2">
    <name type="scientific">Ziziphus jujuba</name>
    <name type="common">Chinese jujube</name>
    <name type="synonym">Ziziphus sativa</name>
    <dbReference type="NCBI Taxonomy" id="326968"/>
    <lineage>
        <taxon>Eukaryota</taxon>
        <taxon>Viridiplantae</taxon>
        <taxon>Streptophyta</taxon>
        <taxon>Embryophyta</taxon>
        <taxon>Tracheophyta</taxon>
        <taxon>Spermatophyta</taxon>
        <taxon>Magnoliopsida</taxon>
        <taxon>eudicotyledons</taxon>
        <taxon>Gunneridae</taxon>
        <taxon>Pentapetalae</taxon>
        <taxon>rosids</taxon>
        <taxon>fabids</taxon>
        <taxon>Rosales</taxon>
        <taxon>Rhamnaceae</taxon>
        <taxon>Paliureae</taxon>
        <taxon>Ziziphus</taxon>
    </lineage>
</organism>
<dbReference type="Proteomes" id="UP001652623">
    <property type="component" value="Chromosome 12"/>
</dbReference>
<dbReference type="RefSeq" id="XP_060669194.1">
    <property type="nucleotide sequence ID" value="XM_060813211.1"/>
</dbReference>
<dbReference type="PANTHER" id="PTHR47592:SF27">
    <property type="entry name" value="OS08G0421700 PROTEIN"/>
    <property type="match status" value="1"/>
</dbReference>
<protein>
    <submittedName>
        <fullName evidence="2">Uncharacterized protein LOC132800180</fullName>
    </submittedName>
</protein>
<evidence type="ECO:0000313" key="2">
    <source>
        <dbReference type="RefSeq" id="XP_060669194.1"/>
    </source>
</evidence>
<dbReference type="Pfam" id="PF14223">
    <property type="entry name" value="Retrotran_gag_2"/>
    <property type="match status" value="1"/>
</dbReference>
<keyword evidence="1" id="KW-1185">Reference proteome</keyword>
<proteinExistence type="predicted"/>